<accession>A0A382AMD8</accession>
<name>A0A382AMD8_9ZZZZ</name>
<sequence length="198" mass="21952">MVGLILSFYITLSEADRYANPVKNVPSPLVQVVNRGEDRITLKNGYSQIGNLQGIIPDSWMRETPSSSMRLAQFNFSDEYGRCELVVFTGIGGSVDTNLDRWLGQFRGPDNESVADHATISHEHSGDLEINFVYVEGTYLQSGMGMGGPTVEKPNYGLMAAILTVVDGPYYFKCTGPKKTLDNYLNSFETFIRSLESL</sequence>
<dbReference type="AlphaFoldDB" id="A0A382AMD8"/>
<gene>
    <name evidence="1" type="ORF">METZ01_LOCUS155403</name>
</gene>
<evidence type="ECO:0008006" key="2">
    <source>
        <dbReference type="Google" id="ProtNLM"/>
    </source>
</evidence>
<organism evidence="1">
    <name type="scientific">marine metagenome</name>
    <dbReference type="NCBI Taxonomy" id="408172"/>
    <lineage>
        <taxon>unclassified sequences</taxon>
        <taxon>metagenomes</taxon>
        <taxon>ecological metagenomes</taxon>
    </lineage>
</organism>
<dbReference type="EMBL" id="UINC01025964">
    <property type="protein sequence ID" value="SVB02549.1"/>
    <property type="molecule type" value="Genomic_DNA"/>
</dbReference>
<reference evidence="1" key="1">
    <citation type="submission" date="2018-05" db="EMBL/GenBank/DDBJ databases">
        <authorList>
            <person name="Lanie J.A."/>
            <person name="Ng W.-L."/>
            <person name="Kazmierczak K.M."/>
            <person name="Andrzejewski T.M."/>
            <person name="Davidsen T.M."/>
            <person name="Wayne K.J."/>
            <person name="Tettelin H."/>
            <person name="Glass J.I."/>
            <person name="Rusch D."/>
            <person name="Podicherti R."/>
            <person name="Tsui H.-C.T."/>
            <person name="Winkler M.E."/>
        </authorList>
    </citation>
    <scope>NUCLEOTIDE SEQUENCE</scope>
</reference>
<protein>
    <recommendedName>
        <fullName evidence="2">PsbP C-terminal domain-containing protein</fullName>
    </recommendedName>
</protein>
<evidence type="ECO:0000313" key="1">
    <source>
        <dbReference type="EMBL" id="SVB02549.1"/>
    </source>
</evidence>
<proteinExistence type="predicted"/>